<evidence type="ECO:0000256" key="8">
    <source>
        <dbReference type="ARBA" id="ARBA00022737"/>
    </source>
</evidence>
<comment type="subcellular location">
    <subcellularLocation>
        <location evidence="2">Mitochondrion inner membrane</location>
        <topology evidence="2">Multi-pass membrane protein</topology>
    </subcellularLocation>
</comment>
<dbReference type="InterPro" id="IPR011992">
    <property type="entry name" value="EF-hand-dom_pair"/>
</dbReference>
<feature type="repeat" description="Solcar" evidence="14">
    <location>
        <begin position="482"/>
        <end position="571"/>
    </location>
</feature>
<evidence type="ECO:0000256" key="6">
    <source>
        <dbReference type="ARBA" id="ARBA00022692"/>
    </source>
</evidence>
<feature type="compositionally biased region" description="Low complexity" evidence="15">
    <location>
        <begin position="226"/>
        <end position="247"/>
    </location>
</feature>
<keyword evidence="9" id="KW-0999">Mitochondrion inner membrane</keyword>
<feature type="repeat" description="Solcar" evidence="14">
    <location>
        <begin position="589"/>
        <end position="678"/>
    </location>
</feature>
<evidence type="ECO:0000256" key="2">
    <source>
        <dbReference type="ARBA" id="ARBA00004448"/>
    </source>
</evidence>
<dbReference type="PRINTS" id="PR00926">
    <property type="entry name" value="MITOCARRIER"/>
</dbReference>
<protein>
    <recommendedName>
        <fullName evidence="4">Mitochondrial thiamine pyrophosphate carrier 1</fullName>
    </recommendedName>
</protein>
<dbReference type="PROSITE" id="PS00018">
    <property type="entry name" value="EF_HAND_1"/>
    <property type="match status" value="3"/>
</dbReference>
<dbReference type="STRING" id="694573.A0A194VG29"/>
<feature type="domain" description="EF-hand" evidence="16">
    <location>
        <begin position="58"/>
        <end position="93"/>
    </location>
</feature>
<evidence type="ECO:0000256" key="15">
    <source>
        <dbReference type="SAM" id="MobiDB-lite"/>
    </source>
</evidence>
<evidence type="ECO:0000256" key="9">
    <source>
        <dbReference type="ARBA" id="ARBA00022792"/>
    </source>
</evidence>
<dbReference type="EMBL" id="KN714835">
    <property type="protein sequence ID" value="KUI62823.1"/>
    <property type="molecule type" value="Genomic_DNA"/>
</dbReference>
<dbReference type="OrthoDB" id="270584at2759"/>
<comment type="similarity">
    <text evidence="3">Belongs to the mitochondrial carrier (TC 2.A.29) family.</text>
</comment>
<sequence length="682" mass="74466">MTISQVVTELEMELAESQNQRDKRVEGLWKKLDPQATGELDIKGLQKGLRRIDHPLQNADDMLKEMVKVVDTNRDGKIQYEEFRVFVEAAERQLRMLFDSIDRNHDGRVGREELAAAFQKAGLTVPKRRLAGFFDEIDMNHDGYISFDEWRDFLLFMPAQPHASPLVAALSYYSSIVTLNAEGDSMVADETLEGLGTTGFLLNTLFGSILRLAQPAPLDQSPSVNATTTTPPTTTKTGAGTSTDSSKQPPPSRKPPISSQLKPPLEEENATTDNMTAAYASYPHPAAGSKPTPIQQVQQATGTAVKSIQVLTTSGTSLENDSCDRDYLDVHGHHSQLQLSEIDVEEEEEECDNETGITRLTQYLPEPGYFIAGALAGGISRTATAPLDRLKVYLLVNTKTKAGAALDAAKTGQPLSAVRTASHPIRNAIQDLWKAGGIRTFFAGNGLNVIKIMPETAIKFGSYEAAKRTLANLEGHGDSTQINPYSKFAAGGVAGMTAQFCVYPLDTLKFRLQCETVVGGPTGNALLVQTAKKMFAEGGFRSAYRGITMGLLGMFPYSAIDMGTFEFLKKTFTRQKARYYGIHEEDAAPGNVVTGFIGATSGAFGATVVYPLNVLRTRLQTQGTFMHPPTYTGIWDVAQKTYRNEGIRGMYKGLTPNLLKVAPALSITWIVYENSKKILGLH</sequence>
<evidence type="ECO:0000256" key="3">
    <source>
        <dbReference type="ARBA" id="ARBA00006375"/>
    </source>
</evidence>
<dbReference type="PANTHER" id="PTHR24089">
    <property type="entry name" value="SOLUTE CARRIER FAMILY 25"/>
    <property type="match status" value="1"/>
</dbReference>
<dbReference type="InterPro" id="IPR002048">
    <property type="entry name" value="EF_hand_dom"/>
</dbReference>
<dbReference type="GO" id="GO:0005509">
    <property type="term" value="F:calcium ion binding"/>
    <property type="evidence" value="ECO:0007669"/>
    <property type="project" value="InterPro"/>
</dbReference>
<keyword evidence="10" id="KW-0106">Calcium</keyword>
<feature type="domain" description="EF-hand" evidence="16">
    <location>
        <begin position="94"/>
        <end position="124"/>
    </location>
</feature>
<dbReference type="Pfam" id="PF13499">
    <property type="entry name" value="EF-hand_7"/>
    <property type="match status" value="2"/>
</dbReference>
<evidence type="ECO:0000256" key="10">
    <source>
        <dbReference type="ARBA" id="ARBA00022837"/>
    </source>
</evidence>
<dbReference type="AlphaFoldDB" id="A0A194VG29"/>
<evidence type="ECO:0000313" key="18">
    <source>
        <dbReference type="Proteomes" id="UP000078576"/>
    </source>
</evidence>
<dbReference type="SUPFAM" id="SSF47473">
    <property type="entry name" value="EF-hand"/>
    <property type="match status" value="1"/>
</dbReference>
<feature type="domain" description="EF-hand" evidence="16">
    <location>
        <begin position="125"/>
        <end position="160"/>
    </location>
</feature>
<reference evidence="18" key="1">
    <citation type="submission" date="2014-12" db="EMBL/GenBank/DDBJ databases">
        <title>Genome Sequence of Valsa Canker Pathogens Uncovers a Specific Adaption of Colonization on Woody Bark.</title>
        <authorList>
            <person name="Yin Z."/>
            <person name="Liu H."/>
            <person name="Gao X."/>
            <person name="Li Z."/>
            <person name="Song N."/>
            <person name="Ke X."/>
            <person name="Dai Q."/>
            <person name="Wu Y."/>
            <person name="Sun Y."/>
            <person name="Xu J.-R."/>
            <person name="Kang Z.K."/>
            <person name="Wang L."/>
            <person name="Huang L."/>
        </authorList>
    </citation>
    <scope>NUCLEOTIDE SEQUENCE [LARGE SCALE GENOMIC DNA]</scope>
    <source>
        <strain evidence="18">SXYL134</strain>
    </source>
</reference>
<evidence type="ECO:0000256" key="14">
    <source>
        <dbReference type="PROSITE-ProRule" id="PRU00282"/>
    </source>
</evidence>
<evidence type="ECO:0000256" key="11">
    <source>
        <dbReference type="ARBA" id="ARBA00022989"/>
    </source>
</evidence>
<feature type="region of interest" description="Disordered" evidence="15">
    <location>
        <begin position="218"/>
        <end position="269"/>
    </location>
</feature>
<keyword evidence="18" id="KW-1185">Reference proteome</keyword>
<dbReference type="SUPFAM" id="SSF103506">
    <property type="entry name" value="Mitochondrial carrier"/>
    <property type="match status" value="1"/>
</dbReference>
<accession>A0A194VG29</accession>
<organism evidence="17 18">
    <name type="scientific">Cytospora mali</name>
    <name type="common">Apple Valsa canker fungus</name>
    <name type="synonym">Valsa mali</name>
    <dbReference type="NCBI Taxonomy" id="578113"/>
    <lineage>
        <taxon>Eukaryota</taxon>
        <taxon>Fungi</taxon>
        <taxon>Dikarya</taxon>
        <taxon>Ascomycota</taxon>
        <taxon>Pezizomycotina</taxon>
        <taxon>Sordariomycetes</taxon>
        <taxon>Sordariomycetidae</taxon>
        <taxon>Diaporthales</taxon>
        <taxon>Cytosporaceae</taxon>
        <taxon>Cytospora</taxon>
    </lineage>
</organism>
<comment type="function">
    <text evidence="1">Mitochondrial transporter that mediates uptake of thiamine pyrophosphate (ThPP) into mitochondria.</text>
</comment>
<evidence type="ECO:0000256" key="5">
    <source>
        <dbReference type="ARBA" id="ARBA00022448"/>
    </source>
</evidence>
<dbReference type="PROSITE" id="PS50222">
    <property type="entry name" value="EF_HAND_2"/>
    <property type="match status" value="3"/>
</dbReference>
<dbReference type="Pfam" id="PF00153">
    <property type="entry name" value="Mito_carr"/>
    <property type="match status" value="3"/>
</dbReference>
<keyword evidence="13 14" id="KW-0472">Membrane</keyword>
<evidence type="ECO:0000313" key="17">
    <source>
        <dbReference type="EMBL" id="KUI62823.1"/>
    </source>
</evidence>
<keyword evidence="12" id="KW-0496">Mitochondrion</keyword>
<dbReference type="GO" id="GO:0005743">
    <property type="term" value="C:mitochondrial inner membrane"/>
    <property type="evidence" value="ECO:0007669"/>
    <property type="project" value="UniProtKB-SubCell"/>
</dbReference>
<evidence type="ECO:0000256" key="12">
    <source>
        <dbReference type="ARBA" id="ARBA00023128"/>
    </source>
</evidence>
<keyword evidence="6 14" id="KW-0812">Transmembrane</keyword>
<dbReference type="CDD" id="cd00051">
    <property type="entry name" value="EFh"/>
    <property type="match status" value="2"/>
</dbReference>
<evidence type="ECO:0000256" key="13">
    <source>
        <dbReference type="ARBA" id="ARBA00023136"/>
    </source>
</evidence>
<feature type="repeat" description="Solcar" evidence="14">
    <location>
        <begin position="364"/>
        <end position="469"/>
    </location>
</feature>
<evidence type="ECO:0000256" key="1">
    <source>
        <dbReference type="ARBA" id="ARBA00002238"/>
    </source>
</evidence>
<dbReference type="InterPro" id="IPR018108">
    <property type="entry name" value="MCP_transmembrane"/>
</dbReference>
<evidence type="ECO:0000256" key="7">
    <source>
        <dbReference type="ARBA" id="ARBA00022723"/>
    </source>
</evidence>
<dbReference type="PROSITE" id="PS50920">
    <property type="entry name" value="SOLCAR"/>
    <property type="match status" value="3"/>
</dbReference>
<dbReference type="InterPro" id="IPR018247">
    <property type="entry name" value="EF_Hand_1_Ca_BS"/>
</dbReference>
<dbReference type="SMART" id="SM00054">
    <property type="entry name" value="EFh"/>
    <property type="match status" value="3"/>
</dbReference>
<keyword evidence="7" id="KW-0479">Metal-binding</keyword>
<keyword evidence="5" id="KW-0813">Transport</keyword>
<gene>
    <name evidence="17" type="ORF">VP1G_09955</name>
</gene>
<dbReference type="Gene3D" id="1.50.40.10">
    <property type="entry name" value="Mitochondrial carrier domain"/>
    <property type="match status" value="1"/>
</dbReference>
<dbReference type="InterPro" id="IPR023395">
    <property type="entry name" value="MCP_dom_sf"/>
</dbReference>
<keyword evidence="8" id="KW-0677">Repeat</keyword>
<evidence type="ECO:0000259" key="16">
    <source>
        <dbReference type="PROSITE" id="PS50222"/>
    </source>
</evidence>
<proteinExistence type="inferred from homology"/>
<evidence type="ECO:0000256" key="4">
    <source>
        <dbReference type="ARBA" id="ARBA00021935"/>
    </source>
</evidence>
<dbReference type="Gene3D" id="1.10.238.10">
    <property type="entry name" value="EF-hand"/>
    <property type="match status" value="2"/>
</dbReference>
<keyword evidence="11" id="KW-1133">Transmembrane helix</keyword>
<dbReference type="GO" id="GO:0055085">
    <property type="term" value="P:transmembrane transport"/>
    <property type="evidence" value="ECO:0007669"/>
    <property type="project" value="InterPro"/>
</dbReference>
<dbReference type="FunFam" id="1.50.40.10:FF:000016">
    <property type="entry name" value="Solute carrier family 25 member 23"/>
    <property type="match status" value="1"/>
</dbReference>
<name>A0A194VG29_CYTMA</name>
<dbReference type="InterPro" id="IPR002067">
    <property type="entry name" value="MCP"/>
</dbReference>
<dbReference type="Proteomes" id="UP000078576">
    <property type="component" value="Unassembled WGS sequence"/>
</dbReference>